<dbReference type="RefSeq" id="WP_086110723.1">
    <property type="nucleotide sequence ID" value="NZ_CAWNGD010000083.1"/>
</dbReference>
<dbReference type="OrthoDB" id="6462173at2"/>
<evidence type="ECO:0000313" key="1">
    <source>
        <dbReference type="EMBL" id="OTA14256.1"/>
    </source>
</evidence>
<dbReference type="Proteomes" id="UP000194350">
    <property type="component" value="Unassembled WGS sequence"/>
</dbReference>
<dbReference type="EMBL" id="MUBJ01000039">
    <property type="protein sequence ID" value="OTA14256.1"/>
    <property type="molecule type" value="Genomic_DNA"/>
</dbReference>
<comment type="caution">
    <text evidence="1">The sequence shown here is derived from an EMBL/GenBank/DDBJ whole genome shotgun (WGS) entry which is preliminary data.</text>
</comment>
<gene>
    <name evidence="1" type="ORF">Xvie_03867</name>
</gene>
<dbReference type="STRING" id="351656.Xvie_03867"/>
<protein>
    <submittedName>
        <fullName evidence="1">Uncharacterized protein</fullName>
    </submittedName>
</protein>
<keyword evidence="2" id="KW-1185">Reference proteome</keyword>
<accession>A0A1Y2S6H8</accession>
<dbReference type="AlphaFoldDB" id="A0A1Y2S6H8"/>
<proteinExistence type="predicted"/>
<organism evidence="1 2">
    <name type="scientific">Xenorhabdus vietnamensis</name>
    <dbReference type="NCBI Taxonomy" id="351656"/>
    <lineage>
        <taxon>Bacteria</taxon>
        <taxon>Pseudomonadati</taxon>
        <taxon>Pseudomonadota</taxon>
        <taxon>Gammaproteobacteria</taxon>
        <taxon>Enterobacterales</taxon>
        <taxon>Morganellaceae</taxon>
        <taxon>Xenorhabdus</taxon>
    </lineage>
</organism>
<sequence length="378" mass="42404">MSVWDEFHKLSTLSVGFLDNTSAKNAEIFANGKNQVAIYIKVKVLKQDGSESIISPEELLKQTYLVNYVTGEKINYNGTWNYSPDNLGYSNIISWNSSYLPYEMQVRGGERLVVYYISTQNMSSGIDIGAEIDIPGVGQFNTTQDGTRTINAPAKSKGSVFKSPSFVRVSARNSIDYSLSENIMISNMPKSISDFETVVSDMLVTHTNWANVAYDNYEGTSLRTEFYIKPKYGILFHEMNVRRNQATLSTVRIVGDGYADTVWGVGGEYYDTQFIFVNKETYGLDSDSSILAKCGWEDYCYKIGDSDGRHCWRQTLPEGMIKVNICNHRIPRSQSEQKGWSNDGTTIRIDVVDNYGNSGVITITASDSRWPQLVVNGI</sequence>
<name>A0A1Y2S6H8_9GAMM</name>
<reference evidence="1 2" key="1">
    <citation type="submission" date="2016-10" db="EMBL/GenBank/DDBJ databases">
        <title>Systematic genetic and metabolomic analysis of Xenorhabdus and Photorhabdus spp., highlights the requirements for a dual symbiotic and pathogenic life style.</title>
        <authorList>
            <person name="Tobias N.J."/>
            <person name="Wolff H."/>
            <person name="Djahanschiri B."/>
            <person name="Pidot S.J."/>
            <person name="Stinear T.P."/>
            <person name="Ebersberger I."/>
            <person name="Bode H.B."/>
        </authorList>
    </citation>
    <scope>NUCLEOTIDE SEQUENCE [LARGE SCALE GENOMIC DNA]</scope>
    <source>
        <strain evidence="1 2">DSM 22392</strain>
    </source>
</reference>
<evidence type="ECO:0000313" key="2">
    <source>
        <dbReference type="Proteomes" id="UP000194350"/>
    </source>
</evidence>